<proteinExistence type="inferred from homology"/>
<evidence type="ECO:0000313" key="11">
    <source>
        <dbReference type="EMBL" id="GAA4649212.1"/>
    </source>
</evidence>
<keyword evidence="5 7" id="KW-0436">Ligase</keyword>
<evidence type="ECO:0000256" key="2">
    <source>
        <dbReference type="ARBA" id="ARBA00010897"/>
    </source>
</evidence>
<feature type="domain" description="Nicotinate phosphoribosyltransferase N-terminal" evidence="10">
    <location>
        <begin position="10"/>
        <end position="127"/>
    </location>
</feature>
<comment type="pathway">
    <text evidence="1 7 8">Cofactor biosynthesis; NAD(+) biosynthesis; nicotinate D-ribonucleotide from nicotinate: step 1/1.</text>
</comment>
<dbReference type="EC" id="6.3.4.21" evidence="3 7"/>
<evidence type="ECO:0000259" key="9">
    <source>
        <dbReference type="Pfam" id="PF04095"/>
    </source>
</evidence>
<evidence type="ECO:0000256" key="4">
    <source>
        <dbReference type="ARBA" id="ARBA00022553"/>
    </source>
</evidence>
<evidence type="ECO:0000259" key="10">
    <source>
        <dbReference type="Pfam" id="PF17767"/>
    </source>
</evidence>
<comment type="PTM">
    <text evidence="7 8">Transiently phosphorylated on a His residue during the reaction cycle. Phosphorylation strongly increases the affinity for substrates and increases the rate of nicotinate D-ribonucleotide production. Dephosphorylation regenerates the low-affinity form of the enzyme, leading to product release.</text>
</comment>
<dbReference type="PANTHER" id="PTHR11098">
    <property type="entry name" value="NICOTINATE PHOSPHORIBOSYLTRANSFERASE"/>
    <property type="match status" value="1"/>
</dbReference>
<keyword evidence="4 7" id="KW-0597">Phosphoprotein</keyword>
<dbReference type="InterPro" id="IPR006406">
    <property type="entry name" value="Nic_PRibTrfase"/>
</dbReference>
<dbReference type="PIRSF" id="PIRSF000484">
    <property type="entry name" value="NAPRT"/>
    <property type="match status" value="1"/>
</dbReference>
<evidence type="ECO:0000256" key="6">
    <source>
        <dbReference type="ARBA" id="ARBA00022642"/>
    </source>
</evidence>
<protein>
    <recommendedName>
        <fullName evidence="3 7">Nicotinate phosphoribosyltransferase</fullName>
        <shortName evidence="7">NAPRTase</shortName>
        <ecNumber evidence="3 7">6.3.4.21</ecNumber>
    </recommendedName>
</protein>
<dbReference type="Pfam" id="PF04095">
    <property type="entry name" value="NAPRTase"/>
    <property type="match status" value="1"/>
</dbReference>
<keyword evidence="6 7" id="KW-0662">Pyridine nucleotide biosynthesis</keyword>
<feature type="modified residue" description="Phosphohistidine; by autocatalysis" evidence="7">
    <location>
        <position position="219"/>
    </location>
</feature>
<dbReference type="InterPro" id="IPR007229">
    <property type="entry name" value="Nic_PRibTrfase-Fam"/>
</dbReference>
<dbReference type="Pfam" id="PF17767">
    <property type="entry name" value="NAPRTase_N"/>
    <property type="match status" value="1"/>
</dbReference>
<evidence type="ECO:0000313" key="12">
    <source>
        <dbReference type="Proteomes" id="UP001500604"/>
    </source>
</evidence>
<dbReference type="SUPFAM" id="SSF54675">
    <property type="entry name" value="Nicotinate/Quinolinate PRTase N-terminal domain-like"/>
    <property type="match status" value="1"/>
</dbReference>
<dbReference type="InterPro" id="IPR036068">
    <property type="entry name" value="Nicotinate_pribotase-like_C"/>
</dbReference>
<reference evidence="12" key="1">
    <citation type="journal article" date="2019" name="Int. J. Syst. Evol. Microbiol.">
        <title>The Global Catalogue of Microorganisms (GCM) 10K type strain sequencing project: providing services to taxonomists for standard genome sequencing and annotation.</title>
        <authorList>
            <consortium name="The Broad Institute Genomics Platform"/>
            <consortium name="The Broad Institute Genome Sequencing Center for Infectious Disease"/>
            <person name="Wu L."/>
            <person name="Ma J."/>
        </authorList>
    </citation>
    <scope>NUCLEOTIDE SEQUENCE [LARGE SCALE GENOMIC DNA]</scope>
    <source>
        <strain evidence="12">JCM 17805</strain>
    </source>
</reference>
<evidence type="ECO:0000256" key="1">
    <source>
        <dbReference type="ARBA" id="ARBA00004952"/>
    </source>
</evidence>
<dbReference type="NCBIfam" id="TIGR01514">
    <property type="entry name" value="NAPRTase"/>
    <property type="match status" value="1"/>
</dbReference>
<dbReference type="PANTHER" id="PTHR11098:SF1">
    <property type="entry name" value="NICOTINATE PHOSPHORIBOSYLTRANSFERASE"/>
    <property type="match status" value="1"/>
</dbReference>
<dbReference type="Proteomes" id="UP001500604">
    <property type="component" value="Unassembled WGS sequence"/>
</dbReference>
<evidence type="ECO:0000256" key="5">
    <source>
        <dbReference type="ARBA" id="ARBA00022598"/>
    </source>
</evidence>
<keyword evidence="12" id="KW-1185">Reference proteome</keyword>
<dbReference type="InterPro" id="IPR041525">
    <property type="entry name" value="N/Namide_PRibTrfase"/>
</dbReference>
<dbReference type="RefSeq" id="WP_345194986.1">
    <property type="nucleotide sequence ID" value="NZ_BAABFL010000124.1"/>
</dbReference>
<dbReference type="Gene3D" id="3.20.140.10">
    <property type="entry name" value="nicotinate phosphoribosyltransferase"/>
    <property type="match status" value="1"/>
</dbReference>
<comment type="function">
    <text evidence="7 8">Catalyzes the synthesis of beta-nicotinate D-ribonucleotide from nicotinate and 5-phospho-D-ribose 1-phosphate at the expense of ATP.</text>
</comment>
<evidence type="ECO:0000256" key="8">
    <source>
        <dbReference type="RuleBase" id="RU003838"/>
    </source>
</evidence>
<dbReference type="CDD" id="cd01401">
    <property type="entry name" value="PncB_like"/>
    <property type="match status" value="1"/>
</dbReference>
<evidence type="ECO:0000256" key="7">
    <source>
        <dbReference type="HAMAP-Rule" id="MF_00570"/>
    </source>
</evidence>
<accession>A0ABP8UZZ7</accession>
<dbReference type="GO" id="GO:0016757">
    <property type="term" value="F:glycosyltransferase activity"/>
    <property type="evidence" value="ECO:0007669"/>
    <property type="project" value="UniProtKB-KW"/>
</dbReference>
<organism evidence="11 12">
    <name type="scientific">Kistimonas scapharcae</name>
    <dbReference type="NCBI Taxonomy" id="1036133"/>
    <lineage>
        <taxon>Bacteria</taxon>
        <taxon>Pseudomonadati</taxon>
        <taxon>Pseudomonadota</taxon>
        <taxon>Gammaproteobacteria</taxon>
        <taxon>Oceanospirillales</taxon>
        <taxon>Endozoicomonadaceae</taxon>
        <taxon>Kistimonas</taxon>
    </lineage>
</organism>
<dbReference type="SUPFAM" id="SSF51690">
    <property type="entry name" value="Nicotinate/Quinolinate PRTase C-terminal domain-like"/>
    <property type="match status" value="1"/>
</dbReference>
<feature type="domain" description="Nicotinate/nicotinamide phosphoribosyltransferase" evidence="9">
    <location>
        <begin position="166"/>
        <end position="390"/>
    </location>
</feature>
<comment type="catalytic activity">
    <reaction evidence="7 8">
        <text>5-phospho-alpha-D-ribose 1-diphosphate + nicotinate + ATP + H2O = nicotinate beta-D-ribonucleotide + ADP + phosphate + diphosphate</text>
        <dbReference type="Rhea" id="RHEA:36163"/>
        <dbReference type="ChEBI" id="CHEBI:15377"/>
        <dbReference type="ChEBI" id="CHEBI:30616"/>
        <dbReference type="ChEBI" id="CHEBI:32544"/>
        <dbReference type="ChEBI" id="CHEBI:33019"/>
        <dbReference type="ChEBI" id="CHEBI:43474"/>
        <dbReference type="ChEBI" id="CHEBI:57502"/>
        <dbReference type="ChEBI" id="CHEBI:58017"/>
        <dbReference type="ChEBI" id="CHEBI:456216"/>
        <dbReference type="EC" id="6.3.4.21"/>
    </reaction>
</comment>
<evidence type="ECO:0000256" key="3">
    <source>
        <dbReference type="ARBA" id="ARBA00013236"/>
    </source>
</evidence>
<dbReference type="NCBIfam" id="NF003704">
    <property type="entry name" value="PRK05321.1"/>
    <property type="match status" value="1"/>
</dbReference>
<dbReference type="EMBL" id="BAABFL010000124">
    <property type="protein sequence ID" value="GAA4649212.1"/>
    <property type="molecule type" value="Genomic_DNA"/>
</dbReference>
<name>A0ABP8UZZ7_9GAMM</name>
<keyword evidence="11" id="KW-0808">Transferase</keyword>
<comment type="caution">
    <text evidence="11">The sequence shown here is derived from an EMBL/GenBank/DDBJ whole genome shotgun (WGS) entry which is preliminary data.</text>
</comment>
<dbReference type="HAMAP" id="MF_00570">
    <property type="entry name" value="NAPRTase"/>
    <property type="match status" value="1"/>
</dbReference>
<comment type="similarity">
    <text evidence="2 7 8">Belongs to the NAPRTase family.</text>
</comment>
<gene>
    <name evidence="7 11" type="primary">pncB</name>
    <name evidence="11" type="ORF">GCM10023116_14860</name>
</gene>
<keyword evidence="11" id="KW-0328">Glycosyltransferase</keyword>
<dbReference type="InterPro" id="IPR040727">
    <property type="entry name" value="NAPRTase_N"/>
</dbReference>
<sequence length="392" mass="44111">MTGPVISSLLDTDFYKFTMQQAIFHHYPDAVVEARFHCRTNTNLAPLAERIREEVVALANLRLSLDERQWMETTGLFRKDYLDYLQASRLDPDCVTIRAGAQGLEIDIRGSWLEITLFEIYILAIVSELYGRYLDPVMSLDEGRRRLSDKLDQLRGAASQRMYDGFSFVDFGTRRRFSGAWQRELIACLAESVPTQFTGTSNVMLAREFGLRPVGTMAHEWLQAHQALAPDLGSSQKQALKVWLEEYGGELGIALTDTINMDAFLNDFNRGLAQAYQGMRHDSGDPIVWGEKAVSHYESLGVDPLTRTLVFSDGLNLDMALRIFRHFRDRIRVSFGIGTWLTNDVGASPLSIVLKLVSCNGQPVAKISDAPGKTLCLDKGYIAQLRHVYGLC</sequence>